<keyword evidence="3" id="KW-1185">Reference proteome</keyword>
<evidence type="ECO:0000313" key="3">
    <source>
        <dbReference type="Proteomes" id="UP001497522"/>
    </source>
</evidence>
<name>A0ABP1BWP5_9BRYO</name>
<evidence type="ECO:0000313" key="2">
    <source>
        <dbReference type="EMBL" id="CAK9880856.1"/>
    </source>
</evidence>
<accession>A0ABP1BWP5</accession>
<evidence type="ECO:0000256" key="1">
    <source>
        <dbReference type="SAM" id="MobiDB-lite"/>
    </source>
</evidence>
<feature type="region of interest" description="Disordered" evidence="1">
    <location>
        <begin position="1"/>
        <end position="68"/>
    </location>
</feature>
<gene>
    <name evidence="2" type="ORF">CSSPJE1EN2_LOCUS22255</name>
</gene>
<feature type="compositionally biased region" description="Polar residues" evidence="1">
    <location>
        <begin position="55"/>
        <end position="68"/>
    </location>
</feature>
<dbReference type="EMBL" id="OZ023709">
    <property type="protein sequence ID" value="CAK9880856.1"/>
    <property type="molecule type" value="Genomic_DNA"/>
</dbReference>
<sequence>MGVRSQGLREVSECGRRARRAPQTEEEVCERATGSTRRRGRRLGAAGGAQEGRKTTANRTVSQHQTAR</sequence>
<reference evidence="2" key="1">
    <citation type="submission" date="2024-03" db="EMBL/GenBank/DDBJ databases">
        <authorList>
            <consortium name="ELIXIR-Norway"/>
            <consortium name="Elixir Norway"/>
        </authorList>
    </citation>
    <scope>NUCLEOTIDE SEQUENCE</scope>
</reference>
<organism evidence="2 3">
    <name type="scientific">Sphagnum jensenii</name>
    <dbReference type="NCBI Taxonomy" id="128206"/>
    <lineage>
        <taxon>Eukaryota</taxon>
        <taxon>Viridiplantae</taxon>
        <taxon>Streptophyta</taxon>
        <taxon>Embryophyta</taxon>
        <taxon>Bryophyta</taxon>
        <taxon>Sphagnophytina</taxon>
        <taxon>Sphagnopsida</taxon>
        <taxon>Sphagnales</taxon>
        <taxon>Sphagnaceae</taxon>
        <taxon>Sphagnum</taxon>
    </lineage>
</organism>
<dbReference type="Proteomes" id="UP001497522">
    <property type="component" value="Chromosome 8"/>
</dbReference>
<proteinExistence type="predicted"/>
<protein>
    <submittedName>
        <fullName evidence="2">Uncharacterized protein</fullName>
    </submittedName>
</protein>